<dbReference type="Proteomes" id="UP000615446">
    <property type="component" value="Unassembled WGS sequence"/>
</dbReference>
<evidence type="ECO:0000313" key="3">
    <source>
        <dbReference type="Proteomes" id="UP000615446"/>
    </source>
</evidence>
<evidence type="ECO:0000313" key="2">
    <source>
        <dbReference type="EMBL" id="GES73188.1"/>
    </source>
</evidence>
<dbReference type="EMBL" id="BLAL01000005">
    <property type="protein sequence ID" value="GES73188.1"/>
    <property type="molecule type" value="Genomic_DNA"/>
</dbReference>
<accession>A0A8H3QB14</accession>
<organism evidence="2 3">
    <name type="scientific">Rhizophagus clarus</name>
    <dbReference type="NCBI Taxonomy" id="94130"/>
    <lineage>
        <taxon>Eukaryota</taxon>
        <taxon>Fungi</taxon>
        <taxon>Fungi incertae sedis</taxon>
        <taxon>Mucoromycota</taxon>
        <taxon>Glomeromycotina</taxon>
        <taxon>Glomeromycetes</taxon>
        <taxon>Glomerales</taxon>
        <taxon>Glomeraceae</taxon>
        <taxon>Rhizophagus</taxon>
    </lineage>
</organism>
<sequence>MLAKKETVKDKERIILQKIAKLTKEVGSTRQDINEEKLTNIKIKKSDFPSRMEDTMILQIIKDELIYKRHSNRIKNAKTDEDFIGLWMLKENMAFKTREDAQEEENIRLRKNLMNAKEEYEAINEAVASRLPEIEHVQEEENKFNKRVKNREESLYRLKFAAKSVRDISTDP</sequence>
<feature type="coiled-coil region" evidence="1">
    <location>
        <begin position="99"/>
        <end position="126"/>
    </location>
</feature>
<proteinExistence type="predicted"/>
<dbReference type="AlphaFoldDB" id="A0A8H3QB14"/>
<keyword evidence="1" id="KW-0175">Coiled coil</keyword>
<reference evidence="2" key="1">
    <citation type="submission" date="2019-10" db="EMBL/GenBank/DDBJ databases">
        <title>Conservation and host-specific expression of non-tandemly repeated heterogenous ribosome RNA gene in arbuscular mycorrhizal fungi.</title>
        <authorList>
            <person name="Maeda T."/>
            <person name="Kobayashi Y."/>
            <person name="Nakagawa T."/>
            <person name="Ezawa T."/>
            <person name="Yamaguchi K."/>
            <person name="Bino T."/>
            <person name="Nishimoto Y."/>
            <person name="Shigenobu S."/>
            <person name="Kawaguchi M."/>
        </authorList>
    </citation>
    <scope>NUCLEOTIDE SEQUENCE</scope>
    <source>
        <strain evidence="2">HR1</strain>
    </source>
</reference>
<comment type="caution">
    <text evidence="2">The sequence shown here is derived from an EMBL/GenBank/DDBJ whole genome shotgun (WGS) entry which is preliminary data.</text>
</comment>
<protein>
    <submittedName>
        <fullName evidence="2">Uncharacterized protein</fullName>
    </submittedName>
</protein>
<gene>
    <name evidence="2" type="ORF">RCL2_000073000</name>
</gene>
<evidence type="ECO:0000256" key="1">
    <source>
        <dbReference type="SAM" id="Coils"/>
    </source>
</evidence>
<name>A0A8H3QB14_9GLOM</name>